<dbReference type="EMBL" id="OD569054">
    <property type="protein sequence ID" value="CAD7447616.1"/>
    <property type="molecule type" value="Genomic_DNA"/>
</dbReference>
<name>A0A7R9F821_9NEOP</name>
<reference evidence="1" key="1">
    <citation type="submission" date="2020-11" db="EMBL/GenBank/DDBJ databases">
        <authorList>
            <person name="Tran Van P."/>
        </authorList>
    </citation>
    <scope>NUCLEOTIDE SEQUENCE</scope>
</reference>
<protein>
    <recommendedName>
        <fullName evidence="2">Nudix hydrolase domain-containing protein</fullName>
    </recommendedName>
</protein>
<sequence length="119" mass="12920">MNIESELELNCGPTRVEAREQDHVTCPLAPHTVGSEFNSAGDTVYYSSIPSCDQTTPIDTDKYPSKLGITIELCAGIVDKEIPLEEIASIEVLEECGYDVPASKLETITTFRQVLIGTG</sequence>
<organism evidence="1">
    <name type="scientific">Timema bartmani</name>
    <dbReference type="NCBI Taxonomy" id="61472"/>
    <lineage>
        <taxon>Eukaryota</taxon>
        <taxon>Metazoa</taxon>
        <taxon>Ecdysozoa</taxon>
        <taxon>Arthropoda</taxon>
        <taxon>Hexapoda</taxon>
        <taxon>Insecta</taxon>
        <taxon>Pterygota</taxon>
        <taxon>Neoptera</taxon>
        <taxon>Polyneoptera</taxon>
        <taxon>Phasmatodea</taxon>
        <taxon>Timematodea</taxon>
        <taxon>Timematoidea</taxon>
        <taxon>Timematidae</taxon>
        <taxon>Timema</taxon>
    </lineage>
</organism>
<dbReference type="InterPro" id="IPR015797">
    <property type="entry name" value="NUDIX_hydrolase-like_dom_sf"/>
</dbReference>
<dbReference type="Gene3D" id="3.90.79.10">
    <property type="entry name" value="Nucleoside Triphosphate Pyrophosphohydrolase"/>
    <property type="match status" value="1"/>
</dbReference>
<evidence type="ECO:0000313" key="1">
    <source>
        <dbReference type="EMBL" id="CAD7447616.1"/>
    </source>
</evidence>
<dbReference type="AlphaFoldDB" id="A0A7R9F821"/>
<gene>
    <name evidence="1" type="ORF">TBIB3V08_LOCUS9926</name>
</gene>
<proteinExistence type="predicted"/>
<dbReference type="SUPFAM" id="SSF55811">
    <property type="entry name" value="Nudix"/>
    <property type="match status" value="1"/>
</dbReference>
<evidence type="ECO:0008006" key="2">
    <source>
        <dbReference type="Google" id="ProtNLM"/>
    </source>
</evidence>
<accession>A0A7R9F821</accession>